<dbReference type="InterPro" id="IPR015943">
    <property type="entry name" value="WD40/YVTN_repeat-like_dom_sf"/>
</dbReference>
<dbReference type="InterPro" id="IPR018391">
    <property type="entry name" value="PQQ_b-propeller_rpt"/>
</dbReference>
<name>A0A150WH24_BDEBC</name>
<dbReference type="InterPro" id="IPR002372">
    <property type="entry name" value="PQQ_rpt_dom"/>
</dbReference>
<dbReference type="Pfam" id="PF13360">
    <property type="entry name" value="PQQ_2"/>
    <property type="match status" value="2"/>
</dbReference>
<evidence type="ECO:0000313" key="3">
    <source>
        <dbReference type="Proteomes" id="UP000075320"/>
    </source>
</evidence>
<dbReference type="SUPFAM" id="SSF50998">
    <property type="entry name" value="Quinoprotein alcohol dehydrogenase-like"/>
    <property type="match status" value="1"/>
</dbReference>
<dbReference type="InterPro" id="IPR011047">
    <property type="entry name" value="Quinoprotein_ADH-like_sf"/>
</dbReference>
<dbReference type="Proteomes" id="UP000075320">
    <property type="component" value="Unassembled WGS sequence"/>
</dbReference>
<organism evidence="2 3">
    <name type="scientific">Bdellovibrio bacteriovorus</name>
    <dbReference type="NCBI Taxonomy" id="959"/>
    <lineage>
        <taxon>Bacteria</taxon>
        <taxon>Pseudomonadati</taxon>
        <taxon>Bdellovibrionota</taxon>
        <taxon>Bdellovibrionia</taxon>
        <taxon>Bdellovibrionales</taxon>
        <taxon>Pseudobdellovibrionaceae</taxon>
        <taxon>Bdellovibrio</taxon>
    </lineage>
</organism>
<keyword evidence="3" id="KW-1185">Reference proteome</keyword>
<evidence type="ECO:0000259" key="1">
    <source>
        <dbReference type="Pfam" id="PF13360"/>
    </source>
</evidence>
<accession>A0A150WH24</accession>
<dbReference type="RefSeq" id="WP_061836336.1">
    <property type="nucleotide sequence ID" value="NZ_LUKE01000005.1"/>
</dbReference>
<dbReference type="PANTHER" id="PTHR34512:SF30">
    <property type="entry name" value="OUTER MEMBRANE PROTEIN ASSEMBLY FACTOR BAMB"/>
    <property type="match status" value="1"/>
</dbReference>
<feature type="domain" description="Pyrrolo-quinoline quinone repeat" evidence="1">
    <location>
        <begin position="203"/>
        <end position="309"/>
    </location>
</feature>
<sequence>MLRFFSIYGFFVLASSFGLLVLSGNQGATWWTERPYFQQIPQVGPSVILKKLNPDVAAPKTFYRHNVQRTGFFDLEISTSLKLRKLNDATNISVHQASKSSPLVLDDQVVIATDAGLLRSVDLQGNVKWNLRNFTSAYGFHGTPAAWGDLIIAGDYSGLMLGLDKNNGQLSWILQLGDTFGASPLITDDGYVLISVETNAPNGFIAKIEANTGKVIWRSAWLGDHSHSSPSLSAKEYQGTKIIVVGDNAGYVNGIRETDGKTAWRLYIGKPMKSTASIHNEIAYLSTWDSHVYALDVATGTVLWRKEIQIPNQSSIAITPDGKYGFINSSRGLCRFTLSPQQDLVCEEKEYTRGARKASPIITKDKGRKNKFLVWTGCDDTRLCVFDSETFKRIKTWDLPGRLSGEVVPHEGKVYLIPERGGTFVLESP</sequence>
<dbReference type="EMBL" id="LUKE01000005">
    <property type="protein sequence ID" value="KYG62375.1"/>
    <property type="molecule type" value="Genomic_DNA"/>
</dbReference>
<evidence type="ECO:0000313" key="2">
    <source>
        <dbReference type="EMBL" id="KYG62375.1"/>
    </source>
</evidence>
<protein>
    <recommendedName>
        <fullName evidence="1">Pyrrolo-quinoline quinone repeat domain-containing protein</fullName>
    </recommendedName>
</protein>
<gene>
    <name evidence="2" type="ORF">AZI86_16185</name>
</gene>
<dbReference type="AlphaFoldDB" id="A0A150WH24"/>
<dbReference type="SMART" id="SM00564">
    <property type="entry name" value="PQQ"/>
    <property type="match status" value="4"/>
</dbReference>
<feature type="domain" description="Pyrrolo-quinoline quinone repeat" evidence="1">
    <location>
        <begin position="95"/>
        <end position="184"/>
    </location>
</feature>
<reference evidence="2 3" key="1">
    <citation type="submission" date="2016-03" db="EMBL/GenBank/DDBJ databases">
        <authorList>
            <person name="Ploux O."/>
        </authorList>
    </citation>
    <scope>NUCLEOTIDE SEQUENCE [LARGE SCALE GENOMIC DNA]</scope>
    <source>
        <strain evidence="2 3">R0</strain>
    </source>
</reference>
<proteinExistence type="predicted"/>
<dbReference type="OrthoDB" id="9762169at2"/>
<dbReference type="PANTHER" id="PTHR34512">
    <property type="entry name" value="CELL SURFACE PROTEIN"/>
    <property type="match status" value="1"/>
</dbReference>
<comment type="caution">
    <text evidence="2">The sequence shown here is derived from an EMBL/GenBank/DDBJ whole genome shotgun (WGS) entry which is preliminary data.</text>
</comment>
<dbReference type="Gene3D" id="2.130.10.10">
    <property type="entry name" value="YVTN repeat-like/Quinoprotein amine dehydrogenase"/>
    <property type="match status" value="1"/>
</dbReference>